<dbReference type="InterPro" id="IPR002347">
    <property type="entry name" value="SDR_fam"/>
</dbReference>
<evidence type="ECO:0000313" key="2">
    <source>
        <dbReference type="Proteomes" id="UP000700248"/>
    </source>
</evidence>
<name>A0A9D2VEF1_9BURK</name>
<sequence>MNFKGQTVLVTGASRGLGAATAKAFAAQGALVVINYK</sequence>
<dbReference type="Gene3D" id="3.40.50.720">
    <property type="entry name" value="NAD(P)-binding Rossmann-like Domain"/>
    <property type="match status" value="1"/>
</dbReference>
<protein>
    <submittedName>
        <fullName evidence="1">SDR family NAD(P)-dependent oxidoreductase</fullName>
    </submittedName>
</protein>
<dbReference type="AlphaFoldDB" id="A0A9D2VEF1"/>
<feature type="non-terminal residue" evidence="1">
    <location>
        <position position="37"/>
    </location>
</feature>
<reference evidence="1" key="1">
    <citation type="journal article" date="2021" name="PeerJ">
        <title>Extensive microbial diversity within the chicken gut microbiome revealed by metagenomics and culture.</title>
        <authorList>
            <person name="Gilroy R."/>
            <person name="Ravi A."/>
            <person name="Getino M."/>
            <person name="Pursley I."/>
            <person name="Horton D.L."/>
            <person name="Alikhan N.F."/>
            <person name="Baker D."/>
            <person name="Gharbi K."/>
            <person name="Hall N."/>
            <person name="Watson M."/>
            <person name="Adriaenssens E.M."/>
            <person name="Foster-Nyarko E."/>
            <person name="Jarju S."/>
            <person name="Secka A."/>
            <person name="Antonio M."/>
            <person name="Oren A."/>
            <person name="Chaudhuri R.R."/>
            <person name="La Ragione R."/>
            <person name="Hildebrand F."/>
            <person name="Pallen M.J."/>
        </authorList>
    </citation>
    <scope>NUCLEOTIDE SEQUENCE</scope>
    <source>
        <strain evidence="1">CHK175-13533</strain>
    </source>
</reference>
<gene>
    <name evidence="1" type="ORF">K8U84_01560</name>
</gene>
<accession>A0A9D2VEF1</accession>
<dbReference type="Pfam" id="PF00106">
    <property type="entry name" value="adh_short"/>
    <property type="match status" value="1"/>
</dbReference>
<organism evidence="1 2">
    <name type="scientific">Paenalcaligenes hominis</name>
    <dbReference type="NCBI Taxonomy" id="643674"/>
    <lineage>
        <taxon>Bacteria</taxon>
        <taxon>Pseudomonadati</taxon>
        <taxon>Pseudomonadota</taxon>
        <taxon>Betaproteobacteria</taxon>
        <taxon>Burkholderiales</taxon>
        <taxon>Alcaligenaceae</taxon>
        <taxon>Paenalcaligenes</taxon>
    </lineage>
</organism>
<dbReference type="RefSeq" id="WP_276830052.1">
    <property type="nucleotide sequence ID" value="NZ_DYTQ01000024.1"/>
</dbReference>
<dbReference type="Proteomes" id="UP000700248">
    <property type="component" value="Unassembled WGS sequence"/>
</dbReference>
<dbReference type="InterPro" id="IPR036291">
    <property type="entry name" value="NAD(P)-bd_dom_sf"/>
</dbReference>
<evidence type="ECO:0000313" key="1">
    <source>
        <dbReference type="EMBL" id="HJH23222.1"/>
    </source>
</evidence>
<reference evidence="1" key="2">
    <citation type="submission" date="2021-09" db="EMBL/GenBank/DDBJ databases">
        <authorList>
            <person name="Gilroy R."/>
        </authorList>
    </citation>
    <scope>NUCLEOTIDE SEQUENCE</scope>
    <source>
        <strain evidence="1">CHK175-13533</strain>
    </source>
</reference>
<comment type="caution">
    <text evidence="1">The sequence shown here is derived from an EMBL/GenBank/DDBJ whole genome shotgun (WGS) entry which is preliminary data.</text>
</comment>
<proteinExistence type="predicted"/>
<dbReference type="EMBL" id="DYTQ01000024">
    <property type="protein sequence ID" value="HJH23222.1"/>
    <property type="molecule type" value="Genomic_DNA"/>
</dbReference>
<dbReference type="SUPFAM" id="SSF51735">
    <property type="entry name" value="NAD(P)-binding Rossmann-fold domains"/>
    <property type="match status" value="1"/>
</dbReference>